<dbReference type="GO" id="GO:0005524">
    <property type="term" value="F:ATP binding"/>
    <property type="evidence" value="ECO:0007669"/>
    <property type="project" value="InterPro"/>
</dbReference>
<reference evidence="8 9" key="1">
    <citation type="journal article" date="2020" name="ISME J.">
        <title>Uncovering the hidden diversity of litter-decomposition mechanisms in mushroom-forming fungi.</title>
        <authorList>
            <person name="Floudas D."/>
            <person name="Bentzer J."/>
            <person name="Ahren D."/>
            <person name="Johansson T."/>
            <person name="Persson P."/>
            <person name="Tunlid A."/>
        </authorList>
    </citation>
    <scope>NUCLEOTIDE SEQUENCE [LARGE SCALE GENOMIC DNA]</scope>
    <source>
        <strain evidence="8 9">CBS 291.85</strain>
    </source>
</reference>
<dbReference type="NCBIfam" id="TIGR01494">
    <property type="entry name" value="ATPase_P-type"/>
    <property type="match status" value="1"/>
</dbReference>
<gene>
    <name evidence="8" type="ORF">D9758_013991</name>
</gene>
<organism evidence="8 9">
    <name type="scientific">Tetrapyrgos nigripes</name>
    <dbReference type="NCBI Taxonomy" id="182062"/>
    <lineage>
        <taxon>Eukaryota</taxon>
        <taxon>Fungi</taxon>
        <taxon>Dikarya</taxon>
        <taxon>Basidiomycota</taxon>
        <taxon>Agaricomycotina</taxon>
        <taxon>Agaricomycetes</taxon>
        <taxon>Agaricomycetidae</taxon>
        <taxon>Agaricales</taxon>
        <taxon>Marasmiineae</taxon>
        <taxon>Marasmiaceae</taxon>
        <taxon>Tetrapyrgos</taxon>
    </lineage>
</organism>
<dbReference type="SUPFAM" id="SSF81665">
    <property type="entry name" value="Calcium ATPase, transmembrane domain M"/>
    <property type="match status" value="1"/>
</dbReference>
<accession>A0A8H5LJR9</accession>
<dbReference type="InterPro" id="IPR006068">
    <property type="entry name" value="ATPase_P-typ_cation-transptr_C"/>
</dbReference>
<evidence type="ECO:0000256" key="2">
    <source>
        <dbReference type="ARBA" id="ARBA00022475"/>
    </source>
</evidence>
<proteinExistence type="predicted"/>
<keyword evidence="3 6" id="KW-0812">Transmembrane</keyword>
<dbReference type="GO" id="GO:0030007">
    <property type="term" value="P:intracellular potassium ion homeostasis"/>
    <property type="evidence" value="ECO:0007669"/>
    <property type="project" value="TreeGrafter"/>
</dbReference>
<dbReference type="GO" id="GO:0005886">
    <property type="term" value="C:plasma membrane"/>
    <property type="evidence" value="ECO:0007669"/>
    <property type="project" value="UniProtKB-SubCell"/>
</dbReference>
<dbReference type="Pfam" id="PF00689">
    <property type="entry name" value="Cation_ATPase_C"/>
    <property type="match status" value="1"/>
</dbReference>
<comment type="caution">
    <text evidence="8">The sequence shown here is derived from an EMBL/GenBank/DDBJ whole genome shotgun (WGS) entry which is preliminary data.</text>
</comment>
<dbReference type="GO" id="GO:0005391">
    <property type="term" value="F:P-type sodium:potassium-exchanging transporter activity"/>
    <property type="evidence" value="ECO:0007669"/>
    <property type="project" value="TreeGrafter"/>
</dbReference>
<evidence type="ECO:0000259" key="7">
    <source>
        <dbReference type="Pfam" id="PF00689"/>
    </source>
</evidence>
<dbReference type="GO" id="GO:0006883">
    <property type="term" value="P:intracellular sodium ion homeostasis"/>
    <property type="evidence" value="ECO:0007669"/>
    <property type="project" value="TreeGrafter"/>
</dbReference>
<keyword evidence="9" id="KW-1185">Reference proteome</keyword>
<dbReference type="GO" id="GO:1902600">
    <property type="term" value="P:proton transmembrane transport"/>
    <property type="evidence" value="ECO:0007669"/>
    <property type="project" value="TreeGrafter"/>
</dbReference>
<protein>
    <recommendedName>
        <fullName evidence="7">Cation-transporting P-type ATPase C-terminal domain-containing protein</fullName>
    </recommendedName>
</protein>
<dbReference type="InterPro" id="IPR036412">
    <property type="entry name" value="HAD-like_sf"/>
</dbReference>
<evidence type="ECO:0000313" key="9">
    <source>
        <dbReference type="Proteomes" id="UP000559256"/>
    </source>
</evidence>
<dbReference type="PANTHER" id="PTHR43294:SF21">
    <property type="entry name" value="CATION TRANSPORTING ATPASE"/>
    <property type="match status" value="1"/>
</dbReference>
<name>A0A8H5LJR9_9AGAR</name>
<dbReference type="SUPFAM" id="SSF56784">
    <property type="entry name" value="HAD-like"/>
    <property type="match status" value="1"/>
</dbReference>
<dbReference type="InterPro" id="IPR001757">
    <property type="entry name" value="P_typ_ATPase"/>
</dbReference>
<dbReference type="InterPro" id="IPR050510">
    <property type="entry name" value="Cation_transp_ATPase_P-type"/>
</dbReference>
<feature type="transmembrane region" description="Helical" evidence="6">
    <location>
        <begin position="179"/>
        <end position="200"/>
    </location>
</feature>
<evidence type="ECO:0000256" key="6">
    <source>
        <dbReference type="SAM" id="Phobius"/>
    </source>
</evidence>
<comment type="subcellular location">
    <subcellularLocation>
        <location evidence="1">Cell membrane</location>
        <topology evidence="1">Multi-pass membrane protein</topology>
    </subcellularLocation>
</comment>
<dbReference type="Gene3D" id="1.20.1110.10">
    <property type="entry name" value="Calcium-transporting ATPase, transmembrane domain"/>
    <property type="match status" value="1"/>
</dbReference>
<evidence type="ECO:0000256" key="1">
    <source>
        <dbReference type="ARBA" id="ARBA00004651"/>
    </source>
</evidence>
<dbReference type="PRINTS" id="PR00120">
    <property type="entry name" value="HATPASE"/>
</dbReference>
<keyword evidence="2" id="KW-1003">Cell membrane</keyword>
<dbReference type="GO" id="GO:0036376">
    <property type="term" value="P:sodium ion export across plasma membrane"/>
    <property type="evidence" value="ECO:0007669"/>
    <property type="project" value="TreeGrafter"/>
</dbReference>
<sequence length="684" mass="76151">MSSIETFDPYTDKESRPVCSLVLSGSDMMSMSESQWKQALAFDELVFARTTPQQKLQIVMRFQADGRTVAVTGDGVNDAPALKQTDVGMAIAGGSNVAISRLCFENLRKFTLYLLLAGSFSELMPVLLNILFSVPQMIFICIFTDLSIVYEKPEAGLLLRKPRDRKKERLVDWKLLLQAYRFIGVIHSLTLMVGAFYFGFHRQSITFSALLWLKYGGYNVDPELLSEATNQAQSICREVMKTRFGTQEIRELATLEPVSPDRLSQFQESPLLFGPDYPGTQLNTLQINASSMAAAPWNRAVCQMLALEAENLVYTTPGFSLQLSGDDSPSWENLFACRLFDVFMEIQAAQQSSDLPLLQVLGDRYETKKKSNASQSARRRKFTRRERIGSTILQHAQVEFWTSVSSTVQMLTIDGMSDEETEQQDGQTVKVIKDPEFRHPALREIFQHVDGARKKEQALFIQSGGKPLRRVFTDQLLQKITHCLVFRVWISLPLAIVRNGILAVVISLAAASIGAVYSPTSADMGAQGILDRQIRPELVFCKTESLVNMQNKVKASSKNYLSTVVWKAPLFFLVRLLGGTLTLTCFAMGRKLGLSPALNFVLDDEVIREGLEELRVYGLPPVVPSTNAVVNAGVNTSSSNPKAVESILTTLSSLPHLKTLSIEQPASFPSCVGTLVIRFFGWCQ</sequence>
<feature type="domain" description="Cation-transporting P-type ATPase C-terminal" evidence="7">
    <location>
        <begin position="131"/>
        <end position="207"/>
    </location>
</feature>
<evidence type="ECO:0000313" key="8">
    <source>
        <dbReference type="EMBL" id="KAF5359901.1"/>
    </source>
</evidence>
<dbReference type="GO" id="GO:0016887">
    <property type="term" value="F:ATP hydrolysis activity"/>
    <property type="evidence" value="ECO:0007669"/>
    <property type="project" value="InterPro"/>
</dbReference>
<dbReference type="InterPro" id="IPR023298">
    <property type="entry name" value="ATPase_P-typ_TM_dom_sf"/>
</dbReference>
<evidence type="ECO:0000256" key="4">
    <source>
        <dbReference type="ARBA" id="ARBA00022989"/>
    </source>
</evidence>
<dbReference type="Gene3D" id="3.40.50.1000">
    <property type="entry name" value="HAD superfamily/HAD-like"/>
    <property type="match status" value="1"/>
</dbReference>
<evidence type="ECO:0000256" key="5">
    <source>
        <dbReference type="ARBA" id="ARBA00023136"/>
    </source>
</evidence>
<dbReference type="EMBL" id="JAACJM010000046">
    <property type="protein sequence ID" value="KAF5359901.1"/>
    <property type="molecule type" value="Genomic_DNA"/>
</dbReference>
<keyword evidence="4 6" id="KW-1133">Transmembrane helix</keyword>
<evidence type="ECO:0000256" key="3">
    <source>
        <dbReference type="ARBA" id="ARBA00022692"/>
    </source>
</evidence>
<dbReference type="OrthoDB" id="158672at2759"/>
<dbReference type="GO" id="GO:1990573">
    <property type="term" value="P:potassium ion import across plasma membrane"/>
    <property type="evidence" value="ECO:0007669"/>
    <property type="project" value="TreeGrafter"/>
</dbReference>
<dbReference type="PANTHER" id="PTHR43294">
    <property type="entry name" value="SODIUM/POTASSIUM-TRANSPORTING ATPASE SUBUNIT ALPHA"/>
    <property type="match status" value="1"/>
</dbReference>
<dbReference type="Proteomes" id="UP000559256">
    <property type="component" value="Unassembled WGS sequence"/>
</dbReference>
<dbReference type="AlphaFoldDB" id="A0A8H5LJR9"/>
<dbReference type="InterPro" id="IPR023214">
    <property type="entry name" value="HAD_sf"/>
</dbReference>
<keyword evidence="5 6" id="KW-0472">Membrane</keyword>